<dbReference type="AlphaFoldDB" id="A0A5M3X7L0"/>
<evidence type="ECO:0000313" key="2">
    <source>
        <dbReference type="EMBL" id="GES14863.1"/>
    </source>
</evidence>
<keyword evidence="3" id="KW-1185">Reference proteome</keyword>
<reference evidence="2 3" key="1">
    <citation type="submission" date="2019-10" db="EMBL/GenBank/DDBJ databases">
        <title>Whole genome shotgun sequence of Acrocarpospora macrocephala NBRC 16266.</title>
        <authorList>
            <person name="Ichikawa N."/>
            <person name="Kimura A."/>
            <person name="Kitahashi Y."/>
            <person name="Komaki H."/>
            <person name="Oguchi A."/>
        </authorList>
    </citation>
    <scope>NUCLEOTIDE SEQUENCE [LARGE SCALE GENOMIC DNA]</scope>
    <source>
        <strain evidence="2 3">NBRC 16266</strain>
    </source>
</reference>
<protein>
    <submittedName>
        <fullName evidence="2">Uncharacterized protein</fullName>
    </submittedName>
</protein>
<sequence>MASESAAHTRGRALVLLAGIGVAVAAFLASGAADARVGALPRCGTELPIPGHPGETYEVLCPIEGPPPQDEVPYDFQEPDPNWPWPGPLHP</sequence>
<dbReference type="RefSeq" id="WP_155360022.1">
    <property type="nucleotide sequence ID" value="NZ_BAAAHL010000009.1"/>
</dbReference>
<evidence type="ECO:0000313" key="3">
    <source>
        <dbReference type="Proteomes" id="UP000331127"/>
    </source>
</evidence>
<feature type="compositionally biased region" description="Pro residues" evidence="1">
    <location>
        <begin position="81"/>
        <end position="91"/>
    </location>
</feature>
<accession>A0A5M3X7L0</accession>
<feature type="region of interest" description="Disordered" evidence="1">
    <location>
        <begin position="67"/>
        <end position="91"/>
    </location>
</feature>
<evidence type="ECO:0000256" key="1">
    <source>
        <dbReference type="SAM" id="MobiDB-lite"/>
    </source>
</evidence>
<dbReference type="EMBL" id="BLAE01000065">
    <property type="protein sequence ID" value="GES14863.1"/>
    <property type="molecule type" value="Genomic_DNA"/>
</dbReference>
<dbReference type="Proteomes" id="UP000331127">
    <property type="component" value="Unassembled WGS sequence"/>
</dbReference>
<name>A0A5M3X7L0_9ACTN</name>
<organism evidence="2 3">
    <name type="scientific">Acrocarpospora macrocephala</name>
    <dbReference type="NCBI Taxonomy" id="150177"/>
    <lineage>
        <taxon>Bacteria</taxon>
        <taxon>Bacillati</taxon>
        <taxon>Actinomycetota</taxon>
        <taxon>Actinomycetes</taxon>
        <taxon>Streptosporangiales</taxon>
        <taxon>Streptosporangiaceae</taxon>
        <taxon>Acrocarpospora</taxon>
    </lineage>
</organism>
<proteinExistence type="predicted"/>
<gene>
    <name evidence="2" type="ORF">Amac_084600</name>
</gene>
<dbReference type="OrthoDB" id="9911415at2"/>
<comment type="caution">
    <text evidence="2">The sequence shown here is derived from an EMBL/GenBank/DDBJ whole genome shotgun (WGS) entry which is preliminary data.</text>
</comment>